<organism evidence="1 2">
    <name type="scientific">Chryseobacterium taeanense</name>
    <dbReference type="NCBI Taxonomy" id="311334"/>
    <lineage>
        <taxon>Bacteria</taxon>
        <taxon>Pseudomonadati</taxon>
        <taxon>Bacteroidota</taxon>
        <taxon>Flavobacteriia</taxon>
        <taxon>Flavobacteriales</taxon>
        <taxon>Weeksellaceae</taxon>
        <taxon>Chryseobacterium group</taxon>
        <taxon>Chryseobacterium</taxon>
    </lineage>
</organism>
<proteinExistence type="predicted"/>
<keyword evidence="2" id="KW-1185">Reference proteome</keyword>
<dbReference type="AlphaFoldDB" id="A0A1G8IPT3"/>
<protein>
    <submittedName>
        <fullName evidence="1">Uncharacterized protein</fullName>
    </submittedName>
</protein>
<evidence type="ECO:0000313" key="1">
    <source>
        <dbReference type="EMBL" id="SDI20520.1"/>
    </source>
</evidence>
<name>A0A1G8IPT3_9FLAO</name>
<evidence type="ECO:0000313" key="2">
    <source>
        <dbReference type="Proteomes" id="UP000198869"/>
    </source>
</evidence>
<sequence length="35" mass="4272">MTSKVAKDELKFYLKLIITNEKDYNSLKNLRFLFF</sequence>
<accession>A0A1G8IPT3</accession>
<reference evidence="2" key="1">
    <citation type="submission" date="2016-10" db="EMBL/GenBank/DDBJ databases">
        <authorList>
            <person name="Varghese N."/>
            <person name="Submissions S."/>
        </authorList>
    </citation>
    <scope>NUCLEOTIDE SEQUENCE [LARGE SCALE GENOMIC DNA]</scope>
    <source>
        <strain evidence="2">DSM 17071</strain>
    </source>
</reference>
<gene>
    <name evidence="1" type="ORF">SAMN05421846_10530</name>
</gene>
<dbReference type="Proteomes" id="UP000198869">
    <property type="component" value="Unassembled WGS sequence"/>
</dbReference>
<dbReference type="EMBL" id="FNDW01000005">
    <property type="protein sequence ID" value="SDI20520.1"/>
    <property type="molecule type" value="Genomic_DNA"/>
</dbReference>